<sequence>MKHSGLQIVQKVMKDNMYIVYKVNGASEETPAAGVEHGTGTDSGMEMRIVTIISLPGVIKSIREISQVKREVGYKIQRKCRARRNGIVRGKHGDKRRVPAYVHVRKMSLGSNICDDVIKGKLGEGKSPDRSTSSIQPAMDSGEEQKSVAEKSVVNTGGRLEIIPGVFKTPGKPLSGCQKAKLRAWKLKHYQGKEDGSEEPKTSVKKRSRGSVSSADTSSPMHNVKAKKEMEETDIREDKDPDTTVLVTQREDPLENVSWKAAAKVREGLDDILDAEWKEGRVWGLNGTELFGGRFKVACQDRSTAGFINAKCETLEWTPEGKEQPEKFRAWWPSEVVGKRRKT</sequence>
<dbReference type="AlphaFoldDB" id="A0A8J2KMR6"/>
<comment type="caution">
    <text evidence="2">The sequence shown here is derived from an EMBL/GenBank/DDBJ whole genome shotgun (WGS) entry which is preliminary data.</text>
</comment>
<feature type="non-terminal residue" evidence="2">
    <location>
        <position position="343"/>
    </location>
</feature>
<feature type="region of interest" description="Disordered" evidence="1">
    <location>
        <begin position="120"/>
        <end position="151"/>
    </location>
</feature>
<reference evidence="2" key="1">
    <citation type="submission" date="2021-06" db="EMBL/GenBank/DDBJ databases">
        <authorList>
            <person name="Hodson N. C."/>
            <person name="Mongue J. A."/>
            <person name="Jaron S. K."/>
        </authorList>
    </citation>
    <scope>NUCLEOTIDE SEQUENCE</scope>
</reference>
<evidence type="ECO:0000313" key="3">
    <source>
        <dbReference type="Proteomes" id="UP000708208"/>
    </source>
</evidence>
<dbReference type="EMBL" id="CAJVCH010168011">
    <property type="protein sequence ID" value="CAG7728755.1"/>
    <property type="molecule type" value="Genomic_DNA"/>
</dbReference>
<evidence type="ECO:0000313" key="2">
    <source>
        <dbReference type="EMBL" id="CAG7728755.1"/>
    </source>
</evidence>
<proteinExistence type="predicted"/>
<name>A0A8J2KMR6_9HEXA</name>
<feature type="compositionally biased region" description="Basic and acidic residues" evidence="1">
    <location>
        <begin position="120"/>
        <end position="129"/>
    </location>
</feature>
<dbReference type="Proteomes" id="UP000708208">
    <property type="component" value="Unassembled WGS sequence"/>
</dbReference>
<evidence type="ECO:0000256" key="1">
    <source>
        <dbReference type="SAM" id="MobiDB-lite"/>
    </source>
</evidence>
<keyword evidence="3" id="KW-1185">Reference proteome</keyword>
<organism evidence="2 3">
    <name type="scientific">Allacma fusca</name>
    <dbReference type="NCBI Taxonomy" id="39272"/>
    <lineage>
        <taxon>Eukaryota</taxon>
        <taxon>Metazoa</taxon>
        <taxon>Ecdysozoa</taxon>
        <taxon>Arthropoda</taxon>
        <taxon>Hexapoda</taxon>
        <taxon>Collembola</taxon>
        <taxon>Symphypleona</taxon>
        <taxon>Sminthuridae</taxon>
        <taxon>Allacma</taxon>
    </lineage>
</organism>
<gene>
    <name evidence="2" type="ORF">AFUS01_LOCUS17512</name>
</gene>
<accession>A0A8J2KMR6</accession>
<feature type="compositionally biased region" description="Basic and acidic residues" evidence="1">
    <location>
        <begin position="191"/>
        <end position="202"/>
    </location>
</feature>
<feature type="region of interest" description="Disordered" evidence="1">
    <location>
        <begin position="190"/>
        <end position="240"/>
    </location>
</feature>
<protein>
    <submittedName>
        <fullName evidence="2">Uncharacterized protein</fullName>
    </submittedName>
</protein>